<reference evidence="1 2" key="1">
    <citation type="submission" date="2016-09" db="EMBL/GenBank/DDBJ databases">
        <title>Complete Genome Sequence of Streptomyces 5a phage BRock.</title>
        <authorList>
            <person name="Crossman A."/>
            <person name="Baron S."/>
            <person name="Jamdagni P."/>
            <person name="Khatri P."/>
            <person name="Sharma D."/>
            <person name="Pandey M."/>
            <person name="Goyal S."/>
            <person name="Kumar S."/>
            <person name="Phogat A."/>
            <person name="Chawla G."/>
            <person name="Pasricha M."/>
            <person name="Gupta K."/>
            <person name="Bazzad D."/>
            <person name="Aggarwal V."/>
            <person name="Poughat A."/>
            <person name="Singh K."/>
            <person name="Rana P."/>
            <person name="Gautam R."/>
            <person name="Sharma V."/>
            <person name="Tyagi D."/>
            <person name="Shahi A."/>
            <person name="Jangra N."/>
            <person name="Malik M."/>
            <person name="Sidhu P.K."/>
            <person name="Malik S."/>
            <person name="Ghalyan Y."/>
            <person name="Sharma S.S."/>
            <person name="Malik A."/>
            <person name="Chuttani R."/>
            <person name="Bamal N."/>
            <person name="Bhadula D."/>
            <person name="Batra A."/>
            <person name="Temple L."/>
            <person name="Nehra K."/>
        </authorList>
    </citation>
    <scope>NUCLEOTIDE SEQUENCE [LARGE SCALE GENOMIC DNA]</scope>
</reference>
<dbReference type="KEGG" id="vg:55601487"/>
<protein>
    <submittedName>
        <fullName evidence="1">Uncharacterized protein</fullName>
    </submittedName>
</protein>
<keyword evidence="2" id="KW-1185">Reference proteome</keyword>
<dbReference type="GeneID" id="55601487"/>
<dbReference type="Proteomes" id="UP000224898">
    <property type="component" value="Segment"/>
</dbReference>
<name>A0A1J0GVX2_9CAUD</name>
<sequence>MEIIGYILAPLVVSGGIYHLSKVALDSIWNGILTTLGESGALGQEDVQAMVYHLVMKG</sequence>
<proteinExistence type="predicted"/>
<organism evidence="1 2">
    <name type="scientific">Streptomyces phage BRock</name>
    <dbReference type="NCBI Taxonomy" id="1913591"/>
    <lineage>
        <taxon>Viruses</taxon>
        <taxon>Duplodnaviria</taxon>
        <taxon>Heunggongvirae</taxon>
        <taxon>Uroviricota</taxon>
        <taxon>Caudoviricetes</taxon>
        <taxon>Borockvirus</taxon>
        <taxon>Borockvirus brock</taxon>
    </lineage>
</organism>
<dbReference type="EMBL" id="KX925554">
    <property type="protein sequence ID" value="APC46335.1"/>
    <property type="molecule type" value="Genomic_DNA"/>
</dbReference>
<dbReference type="RefSeq" id="YP_009831798.1">
    <property type="nucleotide sequence ID" value="NC_048650.1"/>
</dbReference>
<evidence type="ECO:0000313" key="2">
    <source>
        <dbReference type="Proteomes" id="UP000224898"/>
    </source>
</evidence>
<accession>A0A1J0GVX2</accession>
<evidence type="ECO:0000313" key="1">
    <source>
        <dbReference type="EMBL" id="APC46335.1"/>
    </source>
</evidence>